<evidence type="ECO:0008006" key="7">
    <source>
        <dbReference type="Google" id="ProtNLM"/>
    </source>
</evidence>
<dbReference type="InterPro" id="IPR007318">
    <property type="entry name" value="Phopholipid_MeTrfase"/>
</dbReference>
<dbReference type="Pfam" id="PF04191">
    <property type="entry name" value="PEMT"/>
    <property type="match status" value="1"/>
</dbReference>
<dbReference type="EMBL" id="CADCTV010000302">
    <property type="protein sequence ID" value="CAA9315654.1"/>
    <property type="molecule type" value="Genomic_DNA"/>
</dbReference>
<proteinExistence type="predicted"/>
<name>A0A6J4KW26_9BACT</name>
<sequence length="336" mass="36120">MDTPGTPAPASPTVDIRRVTAAYFAFQGVAIVAWWIVLWRVPSVRGWFVAPGWTEASLLAFLVPDLVIGGAGSMLAAWLVLRASRWSGPALWLVAGAVLYATLYCVAASIAADGAWLNVALMTPAALASLALAGLNALPADRLMRPAAPASAGRNVARTLGQCAVVWGVTLALLPTLLLIVDRHFHLPRLAFPGQLGMSIAIFVAFSALNLWTGLTLATRGEGTPLPLEAPRRLVISGPYAWVRNPMAVAGLGQGMAISLAFGSWLLMVYVVAGGLLWNFSLRPPEERDLLTRFGAEYEMYRRAIRCWIPSLRPYRTESRTAGAYPITLEETSIGR</sequence>
<accession>A0A6J4KW26</accession>
<comment type="subcellular location">
    <subcellularLocation>
        <location evidence="1">Endomembrane system</location>
        <topology evidence="1">Multi-pass membrane protein</topology>
    </subcellularLocation>
</comment>
<gene>
    <name evidence="6" type="ORF">AVDCRST_MAG89-1379</name>
</gene>
<keyword evidence="3 5" id="KW-1133">Transmembrane helix</keyword>
<evidence type="ECO:0000256" key="1">
    <source>
        <dbReference type="ARBA" id="ARBA00004127"/>
    </source>
</evidence>
<feature type="transmembrane region" description="Helical" evidence="5">
    <location>
        <begin position="58"/>
        <end position="81"/>
    </location>
</feature>
<evidence type="ECO:0000256" key="5">
    <source>
        <dbReference type="SAM" id="Phobius"/>
    </source>
</evidence>
<protein>
    <recommendedName>
        <fullName evidence="7">Isoprenylcysteine carboxylmethyltransferase family protein</fullName>
    </recommendedName>
</protein>
<keyword evidence="2 5" id="KW-0812">Transmembrane</keyword>
<reference evidence="6" key="1">
    <citation type="submission" date="2020-02" db="EMBL/GenBank/DDBJ databases">
        <authorList>
            <person name="Meier V. D."/>
        </authorList>
    </citation>
    <scope>NUCLEOTIDE SEQUENCE</scope>
    <source>
        <strain evidence="6">AVDCRST_MAG89</strain>
    </source>
</reference>
<evidence type="ECO:0000256" key="2">
    <source>
        <dbReference type="ARBA" id="ARBA00022692"/>
    </source>
</evidence>
<feature type="transmembrane region" description="Helical" evidence="5">
    <location>
        <begin position="21"/>
        <end position="38"/>
    </location>
</feature>
<evidence type="ECO:0000256" key="4">
    <source>
        <dbReference type="ARBA" id="ARBA00023136"/>
    </source>
</evidence>
<dbReference type="AlphaFoldDB" id="A0A6J4KW26"/>
<dbReference type="Gene3D" id="1.20.120.1630">
    <property type="match status" value="1"/>
</dbReference>
<evidence type="ECO:0000256" key="3">
    <source>
        <dbReference type="ARBA" id="ARBA00022989"/>
    </source>
</evidence>
<feature type="transmembrane region" description="Helical" evidence="5">
    <location>
        <begin position="192"/>
        <end position="212"/>
    </location>
</feature>
<feature type="transmembrane region" description="Helical" evidence="5">
    <location>
        <begin position="116"/>
        <end position="138"/>
    </location>
</feature>
<keyword evidence="4 5" id="KW-0472">Membrane</keyword>
<feature type="transmembrane region" description="Helical" evidence="5">
    <location>
        <begin position="159"/>
        <end position="180"/>
    </location>
</feature>
<feature type="transmembrane region" description="Helical" evidence="5">
    <location>
        <begin position="90"/>
        <end position="110"/>
    </location>
</feature>
<evidence type="ECO:0000313" key="6">
    <source>
        <dbReference type="EMBL" id="CAA9315654.1"/>
    </source>
</evidence>
<organism evidence="6">
    <name type="scientific">uncultured Gemmatimonadota bacterium</name>
    <dbReference type="NCBI Taxonomy" id="203437"/>
    <lineage>
        <taxon>Bacteria</taxon>
        <taxon>Pseudomonadati</taxon>
        <taxon>Gemmatimonadota</taxon>
        <taxon>environmental samples</taxon>
    </lineage>
</organism>
<feature type="transmembrane region" description="Helical" evidence="5">
    <location>
        <begin position="257"/>
        <end position="278"/>
    </location>
</feature>
<dbReference type="GO" id="GO:0012505">
    <property type="term" value="C:endomembrane system"/>
    <property type="evidence" value="ECO:0007669"/>
    <property type="project" value="UniProtKB-SubCell"/>
</dbReference>